<keyword evidence="2" id="KW-0963">Cytoplasm</keyword>
<comment type="domain">
    <text evidence="2">A Gly-cisPro motif from one monomer fits into the active site of the other monomer to allow specific chiral rejection of L-amino acids.</text>
</comment>
<dbReference type="GO" id="GO:0005737">
    <property type="term" value="C:cytoplasm"/>
    <property type="evidence" value="ECO:0007669"/>
    <property type="project" value="UniProtKB-SubCell"/>
</dbReference>
<dbReference type="NCBIfam" id="TIGR00256">
    <property type="entry name" value="D-aminoacyl-tRNA deacylase"/>
    <property type="match status" value="1"/>
</dbReference>
<comment type="subcellular location">
    <subcellularLocation>
        <location evidence="2">Cytoplasm</location>
    </subcellularLocation>
</comment>
<dbReference type="FunFam" id="3.50.80.10:FF:000001">
    <property type="entry name" value="D-aminoacyl-tRNA deacylase"/>
    <property type="match status" value="1"/>
</dbReference>
<evidence type="ECO:0000313" key="4">
    <source>
        <dbReference type="Proteomes" id="UP000244792"/>
    </source>
</evidence>
<keyword evidence="2" id="KW-0378">Hydrolase</keyword>
<dbReference type="HAMAP" id="MF_00518">
    <property type="entry name" value="Deacylase_Dtd"/>
    <property type="match status" value="1"/>
</dbReference>
<dbReference type="AlphaFoldDB" id="A0A2R4W124"/>
<evidence type="ECO:0000256" key="1">
    <source>
        <dbReference type="ARBA" id="ARBA00009673"/>
    </source>
</evidence>
<keyword evidence="4" id="KW-1185">Reference proteome</keyword>
<dbReference type="EMBL" id="CP020921">
    <property type="protein sequence ID" value="AWB10475.1"/>
    <property type="molecule type" value="Genomic_DNA"/>
</dbReference>
<comment type="similarity">
    <text evidence="1 2">Belongs to the DTD family.</text>
</comment>
<sequence length="149" mass="17020">MRVVAQRVLSASVSVSEKNLYSSISRGLTLLVNFEKDDKEEEVSLFCEKICKLRLFQSEKMPLDLSLLDIKGELLIVPQFTLLANTSKGLRPSFERSENPNRANELFEYMFNVLKEKVVVRKGFFGEHMKVSLVNDGPVTIIFDTKMNL</sequence>
<dbReference type="Pfam" id="PF02580">
    <property type="entry name" value="Tyr_Deacylase"/>
    <property type="match status" value="1"/>
</dbReference>
<evidence type="ECO:0000256" key="2">
    <source>
        <dbReference type="HAMAP-Rule" id="MF_00518"/>
    </source>
</evidence>
<dbReference type="PANTHER" id="PTHR10472">
    <property type="entry name" value="D-TYROSYL-TRNA TYR DEACYLASE"/>
    <property type="match status" value="1"/>
</dbReference>
<keyword evidence="2" id="KW-0694">RNA-binding</keyword>
<dbReference type="OrthoDB" id="9801395at2"/>
<dbReference type="EC" id="3.1.1.-" evidence="2"/>
<dbReference type="Proteomes" id="UP000244792">
    <property type="component" value="Chromosome"/>
</dbReference>
<dbReference type="Gene3D" id="3.50.80.10">
    <property type="entry name" value="D-tyrosyl-tRNA(Tyr) deacylase"/>
    <property type="match status" value="1"/>
</dbReference>
<dbReference type="SUPFAM" id="SSF69500">
    <property type="entry name" value="DTD-like"/>
    <property type="match status" value="1"/>
</dbReference>
<comment type="subunit">
    <text evidence="2">Homodimer.</text>
</comment>
<dbReference type="GO" id="GO:0106026">
    <property type="term" value="F:Gly-tRNA(Ala) deacylase activity"/>
    <property type="evidence" value="ECO:0007669"/>
    <property type="project" value="UniProtKB-UniRule"/>
</dbReference>
<dbReference type="InterPro" id="IPR023509">
    <property type="entry name" value="DTD-like_sf"/>
</dbReference>
<dbReference type="InterPro" id="IPR003732">
    <property type="entry name" value="Daa-tRNA_deacyls_DTD"/>
</dbReference>
<dbReference type="GO" id="GO:0000049">
    <property type="term" value="F:tRNA binding"/>
    <property type="evidence" value="ECO:0007669"/>
    <property type="project" value="UniProtKB-UniRule"/>
</dbReference>
<feature type="short sequence motif" description="Gly-cisPro motif, important for rejection of L-amino acids" evidence="2">
    <location>
        <begin position="137"/>
        <end position="138"/>
    </location>
</feature>
<dbReference type="GO" id="GO:0051500">
    <property type="term" value="F:D-tyrosyl-tRNA(Tyr) deacylase activity"/>
    <property type="evidence" value="ECO:0007669"/>
    <property type="project" value="TreeGrafter"/>
</dbReference>
<dbReference type="EC" id="3.1.1.96" evidence="2"/>
<comment type="function">
    <text evidence="2">An aminoacyl-tRNA editing enzyme that deacylates mischarged D-aminoacyl-tRNAs. Also deacylates mischarged glycyl-tRNA(Ala), protecting cells against glycine mischarging by AlaRS. Acts via tRNA-based rather than protein-based catalysis; rejects L-amino acids rather than detecting D-amino acids in the active site. By recycling D-aminoacyl-tRNA to D-amino acids and free tRNA molecules, this enzyme counteracts the toxicity associated with the formation of D-aminoacyl-tRNA entities in vivo and helps enforce protein L-homochirality.</text>
</comment>
<dbReference type="GO" id="GO:0043908">
    <property type="term" value="F:Ser(Gly)-tRNA(Ala) hydrolase activity"/>
    <property type="evidence" value="ECO:0007669"/>
    <property type="project" value="UniProtKB-UniRule"/>
</dbReference>
<dbReference type="RefSeq" id="WP_108309270.1">
    <property type="nucleotide sequence ID" value="NZ_CP020921.1"/>
</dbReference>
<proteinExistence type="inferred from homology"/>
<dbReference type="KEGG" id="taci:TDSAC_1129"/>
<protein>
    <recommendedName>
        <fullName evidence="2">D-aminoacyl-tRNA deacylase</fullName>
        <shortName evidence="2">DTD</shortName>
        <ecNumber evidence="2">3.1.1.96</ecNumber>
    </recommendedName>
    <alternativeName>
        <fullName evidence="2">Gly-tRNA(Ala) deacylase</fullName>
        <ecNumber evidence="2">3.1.1.-</ecNumber>
    </alternativeName>
</protein>
<gene>
    <name evidence="2" type="primary">dtd</name>
    <name evidence="3" type="ORF">TDSAC_1129</name>
</gene>
<evidence type="ECO:0000313" key="3">
    <source>
        <dbReference type="EMBL" id="AWB10475.1"/>
    </source>
</evidence>
<keyword evidence="2" id="KW-0820">tRNA-binding</keyword>
<accession>A0A2R4W124</accession>
<dbReference type="GO" id="GO:0019478">
    <property type="term" value="P:D-amino acid catabolic process"/>
    <property type="evidence" value="ECO:0007669"/>
    <property type="project" value="UniProtKB-UniRule"/>
</dbReference>
<reference evidence="3 4" key="1">
    <citation type="submission" date="2017-04" db="EMBL/GenBank/DDBJ databases">
        <title>Genomic insights into metabolism of Thermodesulfobium acidiphilum.</title>
        <authorList>
            <person name="Toshchakov S.V."/>
            <person name="Frolov E.N."/>
            <person name="Kublanov I.V."/>
            <person name="Samarov N.I."/>
            <person name="Novikov A."/>
            <person name="Lebedinsky A.V."/>
            <person name="Bonch-Osmolovskaya E.A."/>
            <person name="Chernyh N.A."/>
        </authorList>
    </citation>
    <scope>NUCLEOTIDE SEQUENCE [LARGE SCALE GENOMIC DNA]</scope>
    <source>
        <strain evidence="3 4">3127-1</strain>
    </source>
</reference>
<name>A0A2R4W124_THEAF</name>
<dbReference type="PANTHER" id="PTHR10472:SF5">
    <property type="entry name" value="D-AMINOACYL-TRNA DEACYLASE 1"/>
    <property type="match status" value="1"/>
</dbReference>
<organism evidence="3 4">
    <name type="scientific">Thermodesulfobium acidiphilum</name>
    <dbReference type="NCBI Taxonomy" id="1794699"/>
    <lineage>
        <taxon>Bacteria</taxon>
        <taxon>Pseudomonadati</taxon>
        <taxon>Thermodesulfobiota</taxon>
        <taxon>Thermodesulfobiia</taxon>
        <taxon>Thermodesulfobiales</taxon>
        <taxon>Thermodesulfobiaceae</taxon>
        <taxon>Thermodesulfobium</taxon>
    </lineage>
</organism>
<comment type="catalytic activity">
    <reaction evidence="2">
        <text>a D-aminoacyl-tRNA + H2O = a tRNA + a D-alpha-amino acid + H(+)</text>
        <dbReference type="Rhea" id="RHEA:13953"/>
        <dbReference type="Rhea" id="RHEA-COMP:10123"/>
        <dbReference type="Rhea" id="RHEA-COMP:10124"/>
        <dbReference type="ChEBI" id="CHEBI:15377"/>
        <dbReference type="ChEBI" id="CHEBI:15378"/>
        <dbReference type="ChEBI" id="CHEBI:59871"/>
        <dbReference type="ChEBI" id="CHEBI:78442"/>
        <dbReference type="ChEBI" id="CHEBI:79333"/>
        <dbReference type="EC" id="3.1.1.96"/>
    </reaction>
</comment>
<comment type="catalytic activity">
    <reaction evidence="2">
        <text>glycyl-tRNA(Ala) + H2O = tRNA(Ala) + glycine + H(+)</text>
        <dbReference type="Rhea" id="RHEA:53744"/>
        <dbReference type="Rhea" id="RHEA-COMP:9657"/>
        <dbReference type="Rhea" id="RHEA-COMP:13640"/>
        <dbReference type="ChEBI" id="CHEBI:15377"/>
        <dbReference type="ChEBI" id="CHEBI:15378"/>
        <dbReference type="ChEBI" id="CHEBI:57305"/>
        <dbReference type="ChEBI" id="CHEBI:78442"/>
        <dbReference type="ChEBI" id="CHEBI:78522"/>
    </reaction>
</comment>